<keyword evidence="3" id="KW-1185">Reference proteome</keyword>
<organism evidence="2 3">
    <name type="scientific">Colletotrichum kahawae</name>
    <name type="common">Coffee berry disease fungus</name>
    <dbReference type="NCBI Taxonomy" id="34407"/>
    <lineage>
        <taxon>Eukaryota</taxon>
        <taxon>Fungi</taxon>
        <taxon>Dikarya</taxon>
        <taxon>Ascomycota</taxon>
        <taxon>Pezizomycotina</taxon>
        <taxon>Sordariomycetes</taxon>
        <taxon>Hypocreomycetidae</taxon>
        <taxon>Glomerellales</taxon>
        <taxon>Glomerellaceae</taxon>
        <taxon>Colletotrichum</taxon>
        <taxon>Colletotrichum gloeosporioides species complex</taxon>
    </lineage>
</organism>
<feature type="compositionally biased region" description="Basic residues" evidence="1">
    <location>
        <begin position="16"/>
        <end position="29"/>
    </location>
</feature>
<dbReference type="EMBL" id="VYYT01000428">
    <property type="protein sequence ID" value="KAK2736294.1"/>
    <property type="molecule type" value="Genomic_DNA"/>
</dbReference>
<evidence type="ECO:0000313" key="2">
    <source>
        <dbReference type="EMBL" id="KAK2736294.1"/>
    </source>
</evidence>
<comment type="caution">
    <text evidence="2">The sequence shown here is derived from an EMBL/GenBank/DDBJ whole genome shotgun (WGS) entry which is preliminary data.</text>
</comment>
<feature type="non-terminal residue" evidence="2">
    <location>
        <position position="1"/>
    </location>
</feature>
<dbReference type="Proteomes" id="UP001281614">
    <property type="component" value="Unassembled WGS sequence"/>
</dbReference>
<proteinExistence type="predicted"/>
<sequence length="29" mass="3479">TLGAIYTPLSTTTSPRRYRRYKSNRYSRL</sequence>
<evidence type="ECO:0000256" key="1">
    <source>
        <dbReference type="SAM" id="MobiDB-lite"/>
    </source>
</evidence>
<dbReference type="AlphaFoldDB" id="A0AAD9Y535"/>
<feature type="region of interest" description="Disordered" evidence="1">
    <location>
        <begin position="1"/>
        <end position="29"/>
    </location>
</feature>
<reference evidence="2" key="1">
    <citation type="submission" date="2023-02" db="EMBL/GenBank/DDBJ databases">
        <title>Colletotrichum kahawae CIFC_Que2 genome sequencing and assembly.</title>
        <authorList>
            <person name="Baroncelli R."/>
        </authorList>
    </citation>
    <scope>NUCLEOTIDE SEQUENCE</scope>
    <source>
        <strain evidence="2">CIFC_Que2</strain>
    </source>
</reference>
<gene>
    <name evidence="2" type="ORF">CKAH01_18919</name>
</gene>
<protein>
    <submittedName>
        <fullName evidence="2">Uncharacterized protein</fullName>
    </submittedName>
</protein>
<accession>A0AAD9Y535</accession>
<name>A0AAD9Y535_COLKA</name>
<evidence type="ECO:0000313" key="3">
    <source>
        <dbReference type="Proteomes" id="UP001281614"/>
    </source>
</evidence>
<feature type="compositionally biased region" description="Low complexity" evidence="1">
    <location>
        <begin position="1"/>
        <end position="15"/>
    </location>
</feature>